<dbReference type="CDD" id="cd02549">
    <property type="entry name" value="Peptidase_C39A"/>
    <property type="match status" value="1"/>
</dbReference>
<organism evidence="3 4">
    <name type="scientific">Terrihalobacillus insolitus</name>
    <dbReference type="NCBI Taxonomy" id="2950438"/>
    <lineage>
        <taxon>Bacteria</taxon>
        <taxon>Bacillati</taxon>
        <taxon>Bacillota</taxon>
        <taxon>Bacilli</taxon>
        <taxon>Bacillales</taxon>
        <taxon>Bacillaceae</taxon>
        <taxon>Terrihalobacillus</taxon>
    </lineage>
</organism>
<name>A0A9X3WVN2_9BACI</name>
<keyword evidence="4" id="KW-1185">Reference proteome</keyword>
<reference evidence="3" key="1">
    <citation type="submission" date="2022-06" db="EMBL/GenBank/DDBJ databases">
        <title>Aquibacillus sp. a new bacterium isolated from soil saline samples.</title>
        <authorList>
            <person name="Galisteo C."/>
            <person name="De La Haba R."/>
            <person name="Sanchez-Porro C."/>
            <person name="Ventosa A."/>
        </authorList>
    </citation>
    <scope>NUCLEOTIDE SEQUENCE</scope>
    <source>
        <strain evidence="3">3ASR75-11</strain>
    </source>
</reference>
<protein>
    <submittedName>
        <fullName evidence="3">C39 family peptidase</fullName>
    </submittedName>
</protein>
<dbReference type="Gene3D" id="3.90.70.10">
    <property type="entry name" value="Cysteine proteinases"/>
    <property type="match status" value="1"/>
</dbReference>
<evidence type="ECO:0000256" key="1">
    <source>
        <dbReference type="SAM" id="MobiDB-lite"/>
    </source>
</evidence>
<proteinExistence type="predicted"/>
<feature type="domain" description="Peptidase C39-like" evidence="2">
    <location>
        <begin position="89"/>
        <end position="252"/>
    </location>
</feature>
<dbReference type="InterPro" id="IPR039564">
    <property type="entry name" value="Peptidase_C39-like"/>
</dbReference>
<dbReference type="AlphaFoldDB" id="A0A9X3WVN2"/>
<evidence type="ECO:0000313" key="4">
    <source>
        <dbReference type="Proteomes" id="UP001145050"/>
    </source>
</evidence>
<dbReference type="EMBL" id="JAMQKB010000010">
    <property type="protein sequence ID" value="MDC3425061.1"/>
    <property type="molecule type" value="Genomic_DNA"/>
</dbReference>
<dbReference type="PROSITE" id="PS51257">
    <property type="entry name" value="PROKAR_LIPOPROTEIN"/>
    <property type="match status" value="1"/>
</dbReference>
<gene>
    <name evidence="3" type="ORF">NC797_11145</name>
</gene>
<accession>A0A9X3WVN2</accession>
<evidence type="ECO:0000313" key="3">
    <source>
        <dbReference type="EMBL" id="MDC3425061.1"/>
    </source>
</evidence>
<dbReference type="Proteomes" id="UP001145050">
    <property type="component" value="Unassembled WGS sequence"/>
</dbReference>
<dbReference type="PANTHER" id="PTHR37806:SF1">
    <property type="entry name" value="PEPTIDASE C39-LIKE DOMAIN-CONTAINING PROTEIN"/>
    <property type="match status" value="1"/>
</dbReference>
<dbReference type="PANTHER" id="PTHR37806">
    <property type="entry name" value="LMO0724 PROTEIN"/>
    <property type="match status" value="1"/>
</dbReference>
<feature type="compositionally biased region" description="Basic and acidic residues" evidence="1">
    <location>
        <begin position="28"/>
        <end position="37"/>
    </location>
</feature>
<dbReference type="RefSeq" id="WP_272436860.1">
    <property type="nucleotide sequence ID" value="NZ_JAMQKB010000010.1"/>
</dbReference>
<evidence type="ECO:0000259" key="2">
    <source>
        <dbReference type="Pfam" id="PF13529"/>
    </source>
</evidence>
<dbReference type="Pfam" id="PF13529">
    <property type="entry name" value="Peptidase_C39_2"/>
    <property type="match status" value="1"/>
</dbReference>
<feature type="region of interest" description="Disordered" evidence="1">
    <location>
        <begin position="24"/>
        <end position="60"/>
    </location>
</feature>
<sequence>MGIRNQLLGMTFLFAVAGCSSIETETNADQKETKQEDPPSVVTKQEEEKGPPTDSYVKTDNSFEGIGYIMERERESKEKKQQETTDLIDAPLIAQMPELPRGCEVATLAMMLGQARIEVSKMTLAEEVRKDPTPYSKKNGQVYFGNPNTGFVGNMYTFDKPGYGVYNGPIADLAREYLGERVINLSGNNFDAVLNQVDKGKPVWVVNTSLFKRLPESYWRTWNTPTGKVKITYKMHSVLITGYDEDYIYFNDALANQKNRKSSRNNFVAGWEQFGKQAVSYN</sequence>
<dbReference type="InterPro" id="IPR039563">
    <property type="entry name" value="Peptidase_C39_single_dom"/>
</dbReference>
<comment type="caution">
    <text evidence="3">The sequence shown here is derived from an EMBL/GenBank/DDBJ whole genome shotgun (WGS) entry which is preliminary data.</text>
</comment>